<feature type="compositionally biased region" description="Polar residues" evidence="1">
    <location>
        <begin position="443"/>
        <end position="460"/>
    </location>
</feature>
<feature type="compositionally biased region" description="Polar residues" evidence="1">
    <location>
        <begin position="599"/>
        <end position="614"/>
    </location>
</feature>
<feature type="compositionally biased region" description="Acidic residues" evidence="1">
    <location>
        <begin position="822"/>
        <end position="838"/>
    </location>
</feature>
<dbReference type="EMBL" id="KZ819638">
    <property type="protein sequence ID" value="PWN88286.1"/>
    <property type="molecule type" value="Genomic_DNA"/>
</dbReference>
<evidence type="ECO:0000256" key="1">
    <source>
        <dbReference type="SAM" id="MobiDB-lite"/>
    </source>
</evidence>
<feature type="compositionally biased region" description="Basic and acidic residues" evidence="1">
    <location>
        <begin position="527"/>
        <end position="539"/>
    </location>
</feature>
<dbReference type="GeneID" id="37044269"/>
<keyword evidence="3" id="KW-1185">Reference proteome</keyword>
<accession>A0A316YGP2</accession>
<feature type="region of interest" description="Disordered" evidence="1">
    <location>
        <begin position="1191"/>
        <end position="1226"/>
    </location>
</feature>
<feature type="compositionally biased region" description="Polar residues" evidence="1">
    <location>
        <begin position="386"/>
        <end position="399"/>
    </location>
</feature>
<feature type="compositionally biased region" description="Basic and acidic residues" evidence="1">
    <location>
        <begin position="990"/>
        <end position="1007"/>
    </location>
</feature>
<name>A0A316YGP2_9BASI</name>
<dbReference type="OrthoDB" id="3336072at2759"/>
<feature type="compositionally biased region" description="Polar residues" evidence="1">
    <location>
        <begin position="897"/>
        <end position="906"/>
    </location>
</feature>
<sequence length="1446" mass="153734">MAPSPALSLQPYFTLPFALHLRPLPHVSFLAERSSGRARDDGDGGGPLSSEDNLSASSSSASSSRSSASGSSSTDGRRKRLSGAGDSGRGGQRAGTHKLRPHVQAPPPHSLDVMSILMERTRLLEAIEPLAEVIKMLEDVDDDKEFTRLRRFFDARFDDEGNLIGPGGRDKSSASSPTKKGFKGFGMGRTKSKSERPQQQRKESTASSTAAAFLWKKRPSTLRQGSGGGEGSSWMRALSPEGQQQRKLSHSSGNNLSLGALGQGRDRRPSFRVDGLEQDIAEGQVGDEKGDEEVIEDGESISVHSPPPSSPSRLKMGTSPPGRLGALRGGPASQAKRNRSPMKAPEIVAKRKKRRAVRFNVRLDLHHVGLAPPPPPQPKRARSRSKTTGSMASRSSIARQHQQQQHQQQHLLVSSDHFATSPSDRSSAHNGYGDGAPLEKVTSPESVHSTRSLGQLSEENSGSHDSGEQHQGRLRARKTASRTANRSLPFGSPPRNPSKLGGDATAAGESGTGAPVRSVPADAPTPRLREAHDSDREAGETSEGPSSSASHGGQRRTSRKSSGLTGLFGGGKDPTGNRRPSMIQRLMGVGRAKPEAAMNKSNTSLALVSNTSSEALGGPALSSSAEQADNAGAKLQKQMPSLPSLQVPPPSFATDGVSPTSHGPPTLDSSATLMGQTSEGEGMQTTEKAVGMARGRSKTIHSEWSNEEALDLGDDELEGSMGGSSAGWSRSMRSSFGATSSLPFRGRASSGGTAATGAPASGWMAWSVPKGDPGIGGAGGGATGLMLEPELRPVQEGRAFDSDSVFSGRSGQPEGSFRVFSDGDEEEEDEEDDDFDGFDQDHGRGDAVLSSWVGRSDFLSLLRLASEKALSLAARSPDKAAIPSEKALGKKPEGEVTPQQETTRPNSIELDREEMADALLEATMGQSVGPKGLDAEDGWWPCGSADPLPIAFACALAEALGWQGVMRLCYGKGSLCARSGDFGPLGRAADINDKQKEDSEKVERWARDVSASAYASPRQSVADPELPSGLTNGQGESDEDEGTRNMPELAPQTTIESSLAPSESASTKAAVVAASSVPAITEDATSTTAAQALLGKWMKKKPNNRPGRSMTMPADGQAAVPAAATSAENASSAGAIASSGDEGGMRKGAKRDRTWDDWSRLSVSMASWVQEYEKCRVRNGLAREYATDPPWADEEEEHQQDSGFVEASTKLPTRKDSGTSLEVPSSAGEGSLLYANTPPAQAQVPLCVRTDAVQGNHGYRRRHGIPEGLPLGPDGQEMGDYRWARSKLKPRHFATSMILSTTSLSYFFGQLASSPWVHTSSWELDYLEMCVFKSPFLAQRFPPPGPTIARDDQSFQPSPSSPEAARAKPCPNPTLEGWWNPSDWVEWLGQVKEGMIISPAVSFQAWWTLIAALNGADGSGRNFNLQVKAYDEPFDHLLKDHDSVYL</sequence>
<feature type="compositionally biased region" description="Basic and acidic residues" evidence="1">
    <location>
        <begin position="264"/>
        <end position="275"/>
    </location>
</feature>
<evidence type="ECO:0000313" key="2">
    <source>
        <dbReference type="EMBL" id="PWN88286.1"/>
    </source>
</evidence>
<feature type="compositionally biased region" description="Basic and acidic residues" evidence="1">
    <location>
        <begin position="791"/>
        <end position="801"/>
    </location>
</feature>
<feature type="compositionally biased region" description="Low complexity" evidence="1">
    <location>
        <begin position="55"/>
        <end position="73"/>
    </location>
</feature>
<dbReference type="InParanoid" id="A0A316YGP2"/>
<dbReference type="RefSeq" id="XP_025375484.1">
    <property type="nucleotide sequence ID" value="XM_025522353.1"/>
</dbReference>
<feature type="compositionally biased region" description="Polar residues" evidence="1">
    <location>
        <begin position="657"/>
        <end position="687"/>
    </location>
</feature>
<feature type="region of interest" description="Disordered" evidence="1">
    <location>
        <begin position="32"/>
        <end position="110"/>
    </location>
</feature>
<feature type="compositionally biased region" description="Low complexity" evidence="1">
    <location>
        <begin position="400"/>
        <end position="410"/>
    </location>
</feature>
<feature type="compositionally biased region" description="Low complexity" evidence="1">
    <location>
        <begin position="319"/>
        <end position="333"/>
    </location>
</feature>
<feature type="region of interest" description="Disordered" evidence="1">
    <location>
        <begin position="986"/>
        <end position="1046"/>
    </location>
</feature>
<feature type="compositionally biased region" description="Polar residues" evidence="1">
    <location>
        <begin position="417"/>
        <end position="429"/>
    </location>
</feature>
<feature type="region of interest" description="Disordered" evidence="1">
    <location>
        <begin position="883"/>
        <end position="908"/>
    </location>
</feature>
<feature type="region of interest" description="Disordered" evidence="1">
    <location>
        <begin position="791"/>
        <end position="842"/>
    </location>
</feature>
<feature type="compositionally biased region" description="Acidic residues" evidence="1">
    <location>
        <begin position="705"/>
        <end position="718"/>
    </location>
</feature>
<feature type="region of interest" description="Disordered" evidence="1">
    <location>
        <begin position="1347"/>
        <end position="1372"/>
    </location>
</feature>
<protein>
    <submittedName>
        <fullName evidence="2">Uncharacterized protein</fullName>
    </submittedName>
</protein>
<feature type="compositionally biased region" description="Basic and acidic residues" evidence="1">
    <location>
        <begin position="461"/>
        <end position="471"/>
    </location>
</feature>
<reference evidence="2 3" key="1">
    <citation type="journal article" date="2018" name="Mol. Biol. Evol.">
        <title>Broad Genomic Sampling Reveals a Smut Pathogenic Ancestry of the Fungal Clade Ustilaginomycotina.</title>
        <authorList>
            <person name="Kijpornyongpan T."/>
            <person name="Mondo S.J."/>
            <person name="Barry K."/>
            <person name="Sandor L."/>
            <person name="Lee J."/>
            <person name="Lipzen A."/>
            <person name="Pangilinan J."/>
            <person name="LaButti K."/>
            <person name="Hainaut M."/>
            <person name="Henrissat B."/>
            <person name="Grigoriev I.V."/>
            <person name="Spatafora J.W."/>
            <person name="Aime M.C."/>
        </authorList>
    </citation>
    <scope>NUCLEOTIDE SEQUENCE [LARGE SCALE GENOMIC DNA]</scope>
    <source>
        <strain evidence="2 3">MCA 4198</strain>
    </source>
</reference>
<feature type="compositionally biased region" description="Acidic residues" evidence="1">
    <location>
        <begin position="289"/>
        <end position="299"/>
    </location>
</feature>
<gene>
    <name evidence="2" type="ORF">FA10DRAFT_268489</name>
</gene>
<dbReference type="Proteomes" id="UP000245768">
    <property type="component" value="Unassembled WGS sequence"/>
</dbReference>
<organism evidence="2 3">
    <name type="scientific">Acaromyces ingoldii</name>
    <dbReference type="NCBI Taxonomy" id="215250"/>
    <lineage>
        <taxon>Eukaryota</taxon>
        <taxon>Fungi</taxon>
        <taxon>Dikarya</taxon>
        <taxon>Basidiomycota</taxon>
        <taxon>Ustilaginomycotina</taxon>
        <taxon>Exobasidiomycetes</taxon>
        <taxon>Exobasidiales</taxon>
        <taxon>Cryptobasidiaceae</taxon>
        <taxon>Acaromyces</taxon>
    </lineage>
</organism>
<proteinExistence type="predicted"/>
<feature type="compositionally biased region" description="Low complexity" evidence="1">
    <location>
        <begin position="1114"/>
        <end position="1140"/>
    </location>
</feature>
<feature type="region of interest" description="Disordered" evidence="1">
    <location>
        <begin position="158"/>
        <end position="734"/>
    </location>
</feature>
<feature type="region of interest" description="Disordered" evidence="1">
    <location>
        <begin position="1097"/>
        <end position="1152"/>
    </location>
</feature>
<evidence type="ECO:0000313" key="3">
    <source>
        <dbReference type="Proteomes" id="UP000245768"/>
    </source>
</evidence>
<feature type="compositionally biased region" description="Low complexity" evidence="1">
    <location>
        <begin position="250"/>
        <end position="260"/>
    </location>
</feature>
<feature type="compositionally biased region" description="Basic and acidic residues" evidence="1">
    <location>
        <begin position="192"/>
        <end position="204"/>
    </location>
</feature>